<evidence type="ECO:0000313" key="3">
    <source>
        <dbReference type="Proteomes" id="UP001447516"/>
    </source>
</evidence>
<gene>
    <name evidence="2" type="ORF">AAH991_35390</name>
</gene>
<evidence type="ECO:0000256" key="1">
    <source>
        <dbReference type="SAM" id="MobiDB-lite"/>
    </source>
</evidence>
<organism evidence="2 3">
    <name type="scientific">Microbispora maris</name>
    <dbReference type="NCBI Taxonomy" id="3144104"/>
    <lineage>
        <taxon>Bacteria</taxon>
        <taxon>Bacillati</taxon>
        <taxon>Actinomycetota</taxon>
        <taxon>Actinomycetes</taxon>
        <taxon>Streptosporangiales</taxon>
        <taxon>Streptosporangiaceae</taxon>
        <taxon>Microbispora</taxon>
    </lineage>
</organism>
<keyword evidence="3" id="KW-1185">Reference proteome</keyword>
<feature type="compositionally biased region" description="Basic and acidic residues" evidence="1">
    <location>
        <begin position="172"/>
        <end position="187"/>
    </location>
</feature>
<accession>A0ABV0AYT2</accession>
<sequence length="187" mass="21140">MQMWHSITVIAQSALPFLTMFAACVGARRARQRRAAFRAAQRLGLPSGRIRMMGALRVRQGTTWGAWHHGVLDLESGRLTYTGRLNGRRKATTDLTGMIAKGRRPVTPFERWKWSEPLRLRAVLECEHPELSAVELAVEESDAEIVSSVFAEQLRPRSIRHQAEGGGRLFRTRADRAAEGRHESEDR</sequence>
<protein>
    <submittedName>
        <fullName evidence="2">Uncharacterized protein</fullName>
    </submittedName>
</protein>
<evidence type="ECO:0000313" key="2">
    <source>
        <dbReference type="EMBL" id="MEN3540442.1"/>
    </source>
</evidence>
<dbReference type="EMBL" id="JBDJAW010000050">
    <property type="protein sequence ID" value="MEN3540442.1"/>
    <property type="molecule type" value="Genomic_DNA"/>
</dbReference>
<dbReference type="Proteomes" id="UP001447516">
    <property type="component" value="Unassembled WGS sequence"/>
</dbReference>
<reference evidence="2 3" key="1">
    <citation type="submission" date="2024-05" db="EMBL/GenBank/DDBJ databases">
        <title>Microbispora sp.ZYX-F-249.</title>
        <authorList>
            <person name="Xie H."/>
        </authorList>
    </citation>
    <scope>NUCLEOTIDE SEQUENCE [LARGE SCALE GENOMIC DNA]</scope>
    <source>
        <strain evidence="2 3">ZYX-F-249</strain>
    </source>
</reference>
<comment type="caution">
    <text evidence="2">The sequence shown here is derived from an EMBL/GenBank/DDBJ whole genome shotgun (WGS) entry which is preliminary data.</text>
</comment>
<proteinExistence type="predicted"/>
<feature type="region of interest" description="Disordered" evidence="1">
    <location>
        <begin position="161"/>
        <end position="187"/>
    </location>
</feature>
<dbReference type="RefSeq" id="WP_346230297.1">
    <property type="nucleotide sequence ID" value="NZ_JBDJAW010000050.1"/>
</dbReference>
<name>A0ABV0AYT2_9ACTN</name>